<dbReference type="PANTHER" id="PTHR15527">
    <property type="entry name" value="MITOCHONDRIAL IMPORT RECEPTOR SUBUNIT TOM6 HOMOLOG"/>
    <property type="match status" value="1"/>
</dbReference>
<dbReference type="GO" id="GO:0005742">
    <property type="term" value="C:mitochondrial outer membrane translocase complex"/>
    <property type="evidence" value="ECO:0007669"/>
    <property type="project" value="InterPro"/>
</dbReference>
<dbReference type="EMBL" id="VCEB01000003">
    <property type="protein sequence ID" value="KAB0379875.1"/>
    <property type="molecule type" value="Genomic_DNA"/>
</dbReference>
<sequence>MGSSGADVNIVGWANGAPEMPDYMGDWLEGIYCLATDRNAVRKNLILSLGLFAGGVWLARSLSDVDLMAPQFGVWPERHIEPLCCTRTF</sequence>
<evidence type="ECO:0008006" key="3">
    <source>
        <dbReference type="Google" id="ProtNLM"/>
    </source>
</evidence>
<gene>
    <name evidence="1" type="ORF">FD755_007659</name>
</gene>
<evidence type="ECO:0000313" key="1">
    <source>
        <dbReference type="EMBL" id="KAB0379875.1"/>
    </source>
</evidence>
<keyword evidence="2" id="KW-1185">Reference proteome</keyword>
<organism evidence="1 2">
    <name type="scientific">Muntiacus reevesi</name>
    <name type="common">Reeves' muntjac</name>
    <name type="synonym">Cervus reevesi</name>
    <dbReference type="NCBI Taxonomy" id="9886"/>
    <lineage>
        <taxon>Eukaryota</taxon>
        <taxon>Metazoa</taxon>
        <taxon>Chordata</taxon>
        <taxon>Craniata</taxon>
        <taxon>Vertebrata</taxon>
        <taxon>Euteleostomi</taxon>
        <taxon>Mammalia</taxon>
        <taxon>Eutheria</taxon>
        <taxon>Laurasiatheria</taxon>
        <taxon>Artiodactyla</taxon>
        <taxon>Ruminantia</taxon>
        <taxon>Pecora</taxon>
        <taxon>Cervidae</taxon>
        <taxon>Muntiacinae</taxon>
        <taxon>Muntiacus</taxon>
    </lineage>
</organism>
<evidence type="ECO:0000313" key="2">
    <source>
        <dbReference type="Proteomes" id="UP000326062"/>
    </source>
</evidence>
<accession>A0A5J5MHP9</accession>
<dbReference type="PANTHER" id="PTHR15527:SF0">
    <property type="entry name" value="MITOCHONDRIAL IMPORT RECEPTOR SUBUNIT TOM6 HOMOLOG"/>
    <property type="match status" value="1"/>
</dbReference>
<dbReference type="Pfam" id="PF15184">
    <property type="entry name" value="TOM6p"/>
    <property type="match status" value="1"/>
</dbReference>
<comment type="caution">
    <text evidence="1">The sequence shown here is derived from an EMBL/GenBank/DDBJ whole genome shotgun (WGS) entry which is preliminary data.</text>
</comment>
<reference evidence="1 2" key="1">
    <citation type="submission" date="2019-06" db="EMBL/GenBank/DDBJ databases">
        <title>Discovery of a novel chromosome fission-fusion reversal in muntjac.</title>
        <authorList>
            <person name="Mudd A.B."/>
            <person name="Bredeson J.V."/>
            <person name="Baum R."/>
            <person name="Hockemeyer D."/>
            <person name="Rokhsar D.S."/>
        </authorList>
    </citation>
    <scope>NUCLEOTIDE SEQUENCE [LARGE SCALE GENOMIC DNA]</scope>
    <source>
        <strain evidence="1">UCam_UCB_Mr</strain>
        <tissue evidence="1">Fibroblast cell line</tissue>
    </source>
</reference>
<proteinExistence type="predicted"/>
<name>A0A5J5MHP9_MUNRE</name>
<protein>
    <recommendedName>
        <fullName evidence="3">Mitochondrial import receptor subunit TOM6 homolog</fullName>
    </recommendedName>
</protein>
<dbReference type="AlphaFoldDB" id="A0A5J5MHP9"/>
<dbReference type="InterPro" id="IPR029182">
    <property type="entry name" value="TOMM6"/>
</dbReference>
<dbReference type="Proteomes" id="UP000326062">
    <property type="component" value="Chromosome 3"/>
</dbReference>